<proteinExistence type="predicted"/>
<reference evidence="1 2" key="1">
    <citation type="journal article" date="2018" name="J. Allergy Clin. Immunol.">
        <title>High-quality assembly of Dermatophagoides pteronyssinus genome and transcriptome reveals a wide range of novel allergens.</title>
        <authorList>
            <person name="Liu X.Y."/>
            <person name="Yang K.Y."/>
            <person name="Wang M.Q."/>
            <person name="Kwok J.S."/>
            <person name="Zeng X."/>
            <person name="Yang Z."/>
            <person name="Xiao X.J."/>
            <person name="Lau C.P."/>
            <person name="Li Y."/>
            <person name="Huang Z.M."/>
            <person name="Ba J.G."/>
            <person name="Yim A.K."/>
            <person name="Ouyang C.Y."/>
            <person name="Ngai S.M."/>
            <person name="Chan T.F."/>
            <person name="Leung E.L."/>
            <person name="Liu L."/>
            <person name="Liu Z.G."/>
            <person name="Tsui S.K."/>
        </authorList>
    </citation>
    <scope>NUCLEOTIDE SEQUENCE [LARGE SCALE GENOMIC DNA]</scope>
    <source>
        <strain evidence="1">Derp</strain>
    </source>
</reference>
<sequence>MESLHLVRSAILANCSVDIFDPTIICNTASNSSREIFSSPSKSYILNAKRSLSSPNSGIRRKSSRPNVPLSPLSKLVKRLYKRSICDALTTVVNIPLLADFSFKNNINAFFDALPRLVVPGIIFTLYLYDCIAEYGPQTAIISHEYLFAIALHNLLIVFDEFLGQLIQPNQIPLLTNLNLFQNNMIRIFERTELRLFRICLRSFIVKPDGDGFFGQSYSVKCKRIPDSKISICFKCSSSIVLSFDGCENRIKNVLLSISYT</sequence>
<evidence type="ECO:0000313" key="1">
    <source>
        <dbReference type="EMBL" id="KAH9422129.1"/>
    </source>
</evidence>
<organism evidence="1 2">
    <name type="scientific">Dermatophagoides pteronyssinus</name>
    <name type="common">European house dust mite</name>
    <dbReference type="NCBI Taxonomy" id="6956"/>
    <lineage>
        <taxon>Eukaryota</taxon>
        <taxon>Metazoa</taxon>
        <taxon>Ecdysozoa</taxon>
        <taxon>Arthropoda</taxon>
        <taxon>Chelicerata</taxon>
        <taxon>Arachnida</taxon>
        <taxon>Acari</taxon>
        <taxon>Acariformes</taxon>
        <taxon>Sarcoptiformes</taxon>
        <taxon>Astigmata</taxon>
        <taxon>Psoroptidia</taxon>
        <taxon>Analgoidea</taxon>
        <taxon>Pyroglyphidae</taxon>
        <taxon>Dermatophagoidinae</taxon>
        <taxon>Dermatophagoides</taxon>
    </lineage>
</organism>
<accession>A0ABQ8JHS8</accession>
<protein>
    <submittedName>
        <fullName evidence="1">Uncharacterized protein</fullName>
    </submittedName>
</protein>
<keyword evidence="2" id="KW-1185">Reference proteome</keyword>
<name>A0ABQ8JHS8_DERPT</name>
<comment type="caution">
    <text evidence="1">The sequence shown here is derived from an EMBL/GenBank/DDBJ whole genome shotgun (WGS) entry which is preliminary data.</text>
</comment>
<dbReference type="EMBL" id="NJHN03000037">
    <property type="protein sequence ID" value="KAH9422129.1"/>
    <property type="molecule type" value="Genomic_DNA"/>
</dbReference>
<gene>
    <name evidence="1" type="ORF">DERP_002423</name>
</gene>
<dbReference type="Proteomes" id="UP000887458">
    <property type="component" value="Unassembled WGS sequence"/>
</dbReference>
<reference evidence="1 2" key="2">
    <citation type="journal article" date="2022" name="Mol. Biol. Evol.">
        <title>Comparative Genomics Reveals Insights into the Divergent Evolution of Astigmatic Mites and Household Pest Adaptations.</title>
        <authorList>
            <person name="Xiong Q."/>
            <person name="Wan A.T."/>
            <person name="Liu X."/>
            <person name="Fung C.S."/>
            <person name="Xiao X."/>
            <person name="Malainual N."/>
            <person name="Hou J."/>
            <person name="Wang L."/>
            <person name="Wang M."/>
            <person name="Yang K.Y."/>
            <person name="Cui Y."/>
            <person name="Leung E.L."/>
            <person name="Nong W."/>
            <person name="Shin S.K."/>
            <person name="Au S.W."/>
            <person name="Jeong K.Y."/>
            <person name="Chew F.T."/>
            <person name="Hui J.H."/>
            <person name="Leung T.F."/>
            <person name="Tungtrongchitr A."/>
            <person name="Zhong N."/>
            <person name="Liu Z."/>
            <person name="Tsui S.K."/>
        </authorList>
    </citation>
    <scope>NUCLEOTIDE SEQUENCE [LARGE SCALE GENOMIC DNA]</scope>
    <source>
        <strain evidence="1">Derp</strain>
    </source>
</reference>
<evidence type="ECO:0000313" key="2">
    <source>
        <dbReference type="Proteomes" id="UP000887458"/>
    </source>
</evidence>